<dbReference type="AlphaFoldDB" id="A0A1R4L905"/>
<dbReference type="EMBL" id="FULE01000005">
    <property type="protein sequence ID" value="SJN53026.1"/>
    <property type="molecule type" value="Genomic_DNA"/>
</dbReference>
<accession>A0A1R4L905</accession>
<proteinExistence type="predicted"/>
<protein>
    <submittedName>
        <fullName evidence="1">Uncharacterized protein</fullName>
    </submittedName>
</protein>
<reference evidence="2" key="1">
    <citation type="submission" date="2017-02" db="EMBL/GenBank/DDBJ databases">
        <authorList>
            <person name="Rodrigo-Torres L."/>
            <person name="Arahal R.D."/>
            <person name="Lucena T."/>
        </authorList>
    </citation>
    <scope>NUCLEOTIDE SEQUENCE [LARGE SCALE GENOMIC DNA]</scope>
    <source>
        <strain evidence="2">CECT 7878</strain>
    </source>
</reference>
<organism evidence="1 2">
    <name type="scientific">Vibrio ruber (strain DSM 16370 / JCM 11486 / BCRC 17186 / CECT 7878 / LMG 23124 / VR1)</name>
    <dbReference type="NCBI Taxonomy" id="1123498"/>
    <lineage>
        <taxon>Bacteria</taxon>
        <taxon>Pseudomonadati</taxon>
        <taxon>Pseudomonadota</taxon>
        <taxon>Gammaproteobacteria</taxon>
        <taxon>Vibrionales</taxon>
        <taxon>Vibrionaceae</taxon>
        <taxon>Vibrio</taxon>
    </lineage>
</organism>
<keyword evidence="2" id="KW-1185">Reference proteome</keyword>
<evidence type="ECO:0000313" key="1">
    <source>
        <dbReference type="EMBL" id="SJN53026.1"/>
    </source>
</evidence>
<evidence type="ECO:0000313" key="2">
    <source>
        <dbReference type="Proteomes" id="UP000188276"/>
    </source>
</evidence>
<dbReference type="Proteomes" id="UP000188276">
    <property type="component" value="Unassembled WGS sequence"/>
</dbReference>
<sequence>MAGDKREAEQIDVAFRSRVGNIKHGLVAHRYTDDFTTNHHQLFS</sequence>
<gene>
    <name evidence="1" type="ORF">VR7878_00147</name>
</gene>
<name>A0A1R4L905_VIBR1</name>